<protein>
    <submittedName>
        <fullName evidence="2">Uncharacterized protein</fullName>
    </submittedName>
</protein>
<gene>
    <name evidence="2" type="ORF">EU95_1108</name>
</gene>
<reference evidence="3" key="1">
    <citation type="journal article" date="2014" name="Sci. Data">
        <title>Genomes of diverse isolates of the marine cyanobacterium Prochlorococcus.</title>
        <authorList>
            <person name="Biller S."/>
            <person name="Berube P."/>
            <person name="Thompson J."/>
            <person name="Kelly L."/>
            <person name="Roggensack S."/>
            <person name="Awad L."/>
            <person name="Roache-Johnson K."/>
            <person name="Ding H."/>
            <person name="Giovannoni S.J."/>
            <person name="Moore L.R."/>
            <person name="Chisholm S.W."/>
        </authorList>
    </citation>
    <scope>NUCLEOTIDE SEQUENCE [LARGE SCALE GENOMIC DNA]</scope>
    <source>
        <strain evidence="3">MIT 9201</strain>
    </source>
</reference>
<sequence length="47" mass="5712">MKIYFNKKLFIILSDLDKLNLELIYNSIIFLFGYKWHINVPLLFFTA</sequence>
<accession>A0A0A2A1P6</accession>
<dbReference type="STRING" id="93057.EU95_1108"/>
<evidence type="ECO:0000313" key="2">
    <source>
        <dbReference type="EMBL" id="KGF95807.1"/>
    </source>
</evidence>
<keyword evidence="1" id="KW-1133">Transmembrane helix</keyword>
<dbReference type="AlphaFoldDB" id="A0A0A2A1P6"/>
<organism evidence="2 3">
    <name type="scientific">Prochlorococcus marinus str. MIT 9201</name>
    <dbReference type="NCBI Taxonomy" id="93057"/>
    <lineage>
        <taxon>Bacteria</taxon>
        <taxon>Bacillati</taxon>
        <taxon>Cyanobacteriota</taxon>
        <taxon>Cyanophyceae</taxon>
        <taxon>Synechococcales</taxon>
        <taxon>Prochlorococcaceae</taxon>
        <taxon>Prochlorococcus</taxon>
    </lineage>
</organism>
<keyword evidence="1" id="KW-0472">Membrane</keyword>
<evidence type="ECO:0000313" key="3">
    <source>
        <dbReference type="Proteomes" id="UP000030355"/>
    </source>
</evidence>
<dbReference type="Proteomes" id="UP000030355">
    <property type="component" value="Unassembled WGS sequence"/>
</dbReference>
<name>A0A0A2A1P6_PROMR</name>
<feature type="transmembrane region" description="Helical" evidence="1">
    <location>
        <begin position="23"/>
        <end position="45"/>
    </location>
</feature>
<keyword evidence="1" id="KW-0812">Transmembrane</keyword>
<comment type="caution">
    <text evidence="2">The sequence shown here is derived from an EMBL/GenBank/DDBJ whole genome shotgun (WGS) entry which is preliminary data.</text>
</comment>
<proteinExistence type="predicted"/>
<dbReference type="EMBL" id="JNAL01000012">
    <property type="protein sequence ID" value="KGF95807.1"/>
    <property type="molecule type" value="Genomic_DNA"/>
</dbReference>
<evidence type="ECO:0000256" key="1">
    <source>
        <dbReference type="SAM" id="Phobius"/>
    </source>
</evidence>